<protein>
    <submittedName>
        <fullName evidence="3">Ferri-bacillibactin esterase BesA</fullName>
        <ecNumber evidence="3">3.1.-.-</ecNumber>
    </submittedName>
</protein>
<accession>A0A433SGK8</accession>
<evidence type="ECO:0000313" key="4">
    <source>
        <dbReference type="Proteomes" id="UP000286947"/>
    </source>
</evidence>
<dbReference type="InterPro" id="IPR029058">
    <property type="entry name" value="AB_hydrolase_fold"/>
</dbReference>
<dbReference type="AlphaFoldDB" id="A0A433SGK8"/>
<keyword evidence="4" id="KW-1185">Reference proteome</keyword>
<dbReference type="Gene3D" id="3.40.50.1820">
    <property type="entry name" value="alpha/beta hydrolase"/>
    <property type="match status" value="1"/>
</dbReference>
<dbReference type="EMBL" id="PQSP01000001">
    <property type="protein sequence ID" value="RUS67865.1"/>
    <property type="molecule type" value="Genomic_DNA"/>
</dbReference>
<comment type="caution">
    <text evidence="3">The sequence shown here is derived from an EMBL/GenBank/DDBJ whole genome shotgun (WGS) entry which is preliminary data.</text>
</comment>
<dbReference type="GO" id="GO:0016788">
    <property type="term" value="F:hydrolase activity, acting on ester bonds"/>
    <property type="evidence" value="ECO:0007669"/>
    <property type="project" value="TreeGrafter"/>
</dbReference>
<proteinExistence type="inferred from homology"/>
<dbReference type="InterPro" id="IPR000801">
    <property type="entry name" value="Esterase-like"/>
</dbReference>
<dbReference type="SUPFAM" id="SSF53474">
    <property type="entry name" value="alpha/beta-Hydrolases"/>
    <property type="match status" value="1"/>
</dbReference>
<dbReference type="Pfam" id="PF00756">
    <property type="entry name" value="Esterase"/>
    <property type="match status" value="1"/>
</dbReference>
<sequence length="273" mass="29972">MGFDAIEECLLFSADGLRRYRMQIGIPAGIEPEAGFPVLFMLDGNAVFERLRHSEQQPAGPVLVVGIGYDTEVTFVADGRAFDYTPPIANVTNLRDPRVPTRKAGGADAFIRLLSDTIMPVIFERYHVRQNATALYGHSYGALCVLHTLFTHTELFQHWIAVSPSLWWHDRHIEKETAAYVAQAQHLPASVTLMAGTDEQLRQQPIGVCGITEANRPAGIPTLPWVESLAGQLAAVPELDVTFLALPGADHRGALHMSIFKAMEVVSSRFNAG</sequence>
<dbReference type="PANTHER" id="PTHR40841:SF2">
    <property type="entry name" value="SIDEROPHORE-DEGRADING ESTERASE (EUROFUNG)"/>
    <property type="match status" value="1"/>
</dbReference>
<organism evidence="3 4">
    <name type="scientific">Saezia sanguinis</name>
    <dbReference type="NCBI Taxonomy" id="1965230"/>
    <lineage>
        <taxon>Bacteria</taxon>
        <taxon>Pseudomonadati</taxon>
        <taxon>Pseudomonadota</taxon>
        <taxon>Betaproteobacteria</taxon>
        <taxon>Burkholderiales</taxon>
        <taxon>Saeziaceae</taxon>
        <taxon>Saezia</taxon>
    </lineage>
</organism>
<comment type="similarity">
    <text evidence="1">Belongs to the esterase D family.</text>
</comment>
<dbReference type="InterPro" id="IPR052558">
    <property type="entry name" value="Siderophore_Hydrolase_D"/>
</dbReference>
<dbReference type="Proteomes" id="UP000286947">
    <property type="component" value="Unassembled WGS sequence"/>
</dbReference>
<evidence type="ECO:0000256" key="2">
    <source>
        <dbReference type="ARBA" id="ARBA00022801"/>
    </source>
</evidence>
<keyword evidence="2 3" id="KW-0378">Hydrolase</keyword>
<name>A0A433SGK8_9BURK</name>
<dbReference type="PANTHER" id="PTHR40841">
    <property type="entry name" value="SIDEROPHORE TRIACETYLFUSARININE C ESTERASE"/>
    <property type="match status" value="1"/>
</dbReference>
<evidence type="ECO:0000313" key="3">
    <source>
        <dbReference type="EMBL" id="RUS67865.1"/>
    </source>
</evidence>
<evidence type="ECO:0000256" key="1">
    <source>
        <dbReference type="ARBA" id="ARBA00005622"/>
    </source>
</evidence>
<dbReference type="EC" id="3.1.-.-" evidence="3"/>
<gene>
    <name evidence="3" type="primary">besA_1</name>
    <name evidence="3" type="ORF">CUZ56_00345</name>
</gene>
<reference evidence="3 4" key="1">
    <citation type="submission" date="2018-01" db="EMBL/GenBank/DDBJ databases">
        <title>Saezia sanguinis gen. nov., sp. nov., in the order Burkholderiales isolated from human blood.</title>
        <authorList>
            <person name="Medina-Pascual M.J."/>
            <person name="Valdezate S."/>
            <person name="Monzon S."/>
            <person name="Cuesta I."/>
            <person name="Carrasco G."/>
            <person name="Villalon P."/>
            <person name="Saez-Nieto J.A."/>
        </authorList>
    </citation>
    <scope>NUCLEOTIDE SEQUENCE [LARGE SCALE GENOMIC DNA]</scope>
    <source>
        <strain evidence="3 4">CNM695-12</strain>
    </source>
</reference>